<keyword evidence="1" id="KW-0132">Cell division</keyword>
<gene>
    <name evidence="1" type="ORF">US52_C0058G0009</name>
</gene>
<proteinExistence type="predicted"/>
<dbReference type="GO" id="GO:0051301">
    <property type="term" value="P:cell division"/>
    <property type="evidence" value="ECO:0007669"/>
    <property type="project" value="UniProtKB-KW"/>
</dbReference>
<dbReference type="AlphaFoldDB" id="A0A0G0GWL3"/>
<evidence type="ECO:0000313" key="1">
    <source>
        <dbReference type="EMBL" id="KKQ34467.1"/>
    </source>
</evidence>
<reference evidence="1" key="1">
    <citation type="journal article" date="2015" name="Nature">
        <title>rRNA introns, odd ribosomes, and small enigmatic genomes across a large radiation of phyla.</title>
        <authorList>
            <person name="Brown C.T."/>
            <person name="Hug L.A."/>
            <person name="Thomas B.C."/>
            <person name="Sharon I."/>
            <person name="Castelle C.J."/>
            <person name="Singh A."/>
            <person name="Wilkins M.J."/>
            <person name="Williams K.H."/>
            <person name="Banfield J.F."/>
        </authorList>
    </citation>
    <scope>NUCLEOTIDE SEQUENCE [LARGE SCALE GENOMIC DNA]</scope>
</reference>
<dbReference type="EMBL" id="LBTH01000058">
    <property type="protein sequence ID" value="KKQ34467.1"/>
    <property type="molecule type" value="Genomic_DNA"/>
</dbReference>
<sequence>MPARVGYPKGLEGLVDEINGPAFAVSQGLILYGSQDEAAGKGVGISVPSSGGGEGIFSKVFGFLKNLVP</sequence>
<organism evidence="1 2">
    <name type="scientific">candidate division WS6 bacterium GW2011_GWA2_37_6</name>
    <dbReference type="NCBI Taxonomy" id="1619087"/>
    <lineage>
        <taxon>Bacteria</taxon>
        <taxon>Candidatus Dojkabacteria</taxon>
    </lineage>
</organism>
<comment type="caution">
    <text evidence="1">The sequence shown here is derived from an EMBL/GenBank/DDBJ whole genome shotgun (WGS) entry which is preliminary data.</text>
</comment>
<dbReference type="Proteomes" id="UP000034852">
    <property type="component" value="Unassembled WGS sequence"/>
</dbReference>
<protein>
    <submittedName>
        <fullName evidence="1">Cell division protein ftsA</fullName>
    </submittedName>
</protein>
<name>A0A0G0GWL3_9BACT</name>
<accession>A0A0G0GWL3</accession>
<keyword evidence="1" id="KW-0131">Cell cycle</keyword>
<evidence type="ECO:0000313" key="2">
    <source>
        <dbReference type="Proteomes" id="UP000034852"/>
    </source>
</evidence>